<dbReference type="InterPro" id="IPR036691">
    <property type="entry name" value="Endo/exonu/phosph_ase_sf"/>
</dbReference>
<gene>
    <name evidence="3" type="ORF">J2S42_001287</name>
</gene>
<dbReference type="Pfam" id="PF03372">
    <property type="entry name" value="Exo_endo_phos"/>
    <property type="match status" value="1"/>
</dbReference>
<sequence>MRKTIVAVPAVVLAVLIGFPGLVPNAGPRLGSLIETFLPWLGLGVPVLLLLALLRRSRIAAIAVVLPVVAWVAVCGGKLAQSTGTPANLTVVQHNLSDENPDPAGTARTLLAPGADLIGVQELLPANVAAYDAVLATRYPHHAVHGTVGLWSRYPIVESRPVDIRPASVHDANWNRALRAVVTTLQGNVAVYVAHLPSLRLSPGGFGSDRRDDSAVRLGAALAGEPLERIILIGDLNGTVEDRGLRPVTDRVSTAEGGFAFSWPARTPVARIDQIMARAIAVRAVWTLDRTGSDHLPIAARLMFLS</sequence>
<proteinExistence type="predicted"/>
<dbReference type="Gene3D" id="3.60.10.10">
    <property type="entry name" value="Endonuclease/exonuclease/phosphatase"/>
    <property type="match status" value="1"/>
</dbReference>
<evidence type="ECO:0000256" key="1">
    <source>
        <dbReference type="SAM" id="Phobius"/>
    </source>
</evidence>
<evidence type="ECO:0000313" key="4">
    <source>
        <dbReference type="Proteomes" id="UP001240236"/>
    </source>
</evidence>
<dbReference type="RefSeq" id="WP_307236167.1">
    <property type="nucleotide sequence ID" value="NZ_JAUSUZ010000001.1"/>
</dbReference>
<feature type="transmembrane region" description="Helical" evidence="1">
    <location>
        <begin position="61"/>
        <end position="80"/>
    </location>
</feature>
<keyword evidence="1" id="KW-0812">Transmembrane</keyword>
<dbReference type="GO" id="GO:0003824">
    <property type="term" value="F:catalytic activity"/>
    <property type="evidence" value="ECO:0007669"/>
    <property type="project" value="InterPro"/>
</dbReference>
<name>A0AAE3VUU2_9ACTN</name>
<dbReference type="InterPro" id="IPR005135">
    <property type="entry name" value="Endo/exonuclease/phosphatase"/>
</dbReference>
<reference evidence="3 4" key="1">
    <citation type="submission" date="2023-07" db="EMBL/GenBank/DDBJ databases">
        <title>Sequencing the genomes of 1000 actinobacteria strains.</title>
        <authorList>
            <person name="Klenk H.-P."/>
        </authorList>
    </citation>
    <scope>NUCLEOTIDE SEQUENCE [LARGE SCALE GENOMIC DNA]</scope>
    <source>
        <strain evidence="3 4">DSM 44709</strain>
    </source>
</reference>
<dbReference type="Proteomes" id="UP001240236">
    <property type="component" value="Unassembled WGS sequence"/>
</dbReference>
<dbReference type="EMBL" id="JAUSUZ010000001">
    <property type="protein sequence ID" value="MDQ0364618.1"/>
    <property type="molecule type" value="Genomic_DNA"/>
</dbReference>
<comment type="caution">
    <text evidence="3">The sequence shown here is derived from an EMBL/GenBank/DDBJ whole genome shotgun (WGS) entry which is preliminary data.</text>
</comment>
<keyword evidence="4" id="KW-1185">Reference proteome</keyword>
<feature type="transmembrane region" description="Helical" evidence="1">
    <location>
        <begin position="36"/>
        <end position="54"/>
    </location>
</feature>
<dbReference type="SUPFAM" id="SSF56219">
    <property type="entry name" value="DNase I-like"/>
    <property type="match status" value="1"/>
</dbReference>
<accession>A0AAE3VUU2</accession>
<evidence type="ECO:0000259" key="2">
    <source>
        <dbReference type="Pfam" id="PF03372"/>
    </source>
</evidence>
<protein>
    <submittedName>
        <fullName evidence="3">Vancomycin resistance protein VanJ</fullName>
    </submittedName>
</protein>
<dbReference type="AlphaFoldDB" id="A0AAE3VUU2"/>
<organism evidence="3 4">
    <name type="scientific">Catenuloplanes indicus</name>
    <dbReference type="NCBI Taxonomy" id="137267"/>
    <lineage>
        <taxon>Bacteria</taxon>
        <taxon>Bacillati</taxon>
        <taxon>Actinomycetota</taxon>
        <taxon>Actinomycetes</taxon>
        <taxon>Micromonosporales</taxon>
        <taxon>Micromonosporaceae</taxon>
        <taxon>Catenuloplanes</taxon>
    </lineage>
</organism>
<keyword evidence="1" id="KW-1133">Transmembrane helix</keyword>
<feature type="domain" description="Endonuclease/exonuclease/phosphatase" evidence="2">
    <location>
        <begin position="94"/>
        <end position="295"/>
    </location>
</feature>
<evidence type="ECO:0000313" key="3">
    <source>
        <dbReference type="EMBL" id="MDQ0364618.1"/>
    </source>
</evidence>
<keyword evidence="1" id="KW-0472">Membrane</keyword>